<comment type="catalytic activity">
    <reaction evidence="2">
        <text>1,6-anhydro-N-acetyl-beta-muramate + ATP + H2O = N-acetyl-D-muramate 6-phosphate + ADP + H(+)</text>
        <dbReference type="Rhea" id="RHEA:24952"/>
        <dbReference type="ChEBI" id="CHEBI:15377"/>
        <dbReference type="ChEBI" id="CHEBI:15378"/>
        <dbReference type="ChEBI" id="CHEBI:30616"/>
        <dbReference type="ChEBI" id="CHEBI:58690"/>
        <dbReference type="ChEBI" id="CHEBI:58722"/>
        <dbReference type="ChEBI" id="CHEBI:456216"/>
        <dbReference type="EC" id="2.7.1.170"/>
    </reaction>
</comment>
<dbReference type="Pfam" id="PF03702">
    <property type="entry name" value="AnmK"/>
    <property type="match status" value="1"/>
</dbReference>
<organism evidence="3 4">
    <name type="scientific">Terrihabitans soli</name>
    <dbReference type="NCBI Taxonomy" id="708113"/>
    <lineage>
        <taxon>Bacteria</taxon>
        <taxon>Pseudomonadati</taxon>
        <taxon>Pseudomonadota</taxon>
        <taxon>Alphaproteobacteria</taxon>
        <taxon>Hyphomicrobiales</taxon>
        <taxon>Terrihabitans</taxon>
    </lineage>
</organism>
<sequence length="378" mass="39614">MRAIGLMSGTSLDGVDAALIETDGEAIEAFGPSLYRPYSEAERGLLRAALAAGTEITERSDRTGILGEAETLINQSHAETVENLLKMAGVRPSHVDVVGFHGQTVIHKPAIKLTVQLGDGPWLAERLGIAVVHDIRAADIEAGGQGAPVVPVFHRALAGAGKLPEPAAILNIGGVANVTWVGPGGDLNAFDTGPGNALLDDLMRARNGQEFDKDGEIARRGTTDKSVLYALLTSDFFAKKPPKSLDRFHFHEKALTAVAHLSTEDAASTLVDFTAATIALSVQHMKEAPKRWVVAGGGARNLAILAALRERIAVPVSTAEDMGWSIDALEAQAFAYLAVRSLKGLPNTYPSTTGVPTPVSGGVLAGPKSSSGNRMAVR</sequence>
<evidence type="ECO:0000313" key="3">
    <source>
        <dbReference type="EMBL" id="BCJ91086.1"/>
    </source>
</evidence>
<dbReference type="NCBIfam" id="NF007141">
    <property type="entry name" value="PRK09585.1-5"/>
    <property type="match status" value="1"/>
</dbReference>
<dbReference type="GO" id="GO:0016301">
    <property type="term" value="F:kinase activity"/>
    <property type="evidence" value="ECO:0007669"/>
    <property type="project" value="UniProtKB-KW"/>
</dbReference>
<dbReference type="HAMAP" id="MF_01270">
    <property type="entry name" value="AnhMurNAc_kinase"/>
    <property type="match status" value="1"/>
</dbReference>
<dbReference type="KEGG" id="tso:IZ6_18210"/>
<keyword evidence="4" id="KW-1185">Reference proteome</keyword>
<dbReference type="GO" id="GO:0009254">
    <property type="term" value="P:peptidoglycan turnover"/>
    <property type="evidence" value="ECO:0007669"/>
    <property type="project" value="UniProtKB-UniRule"/>
</dbReference>
<accession>A0A6S6QNS0</accession>
<evidence type="ECO:0000256" key="1">
    <source>
        <dbReference type="ARBA" id="ARBA00023277"/>
    </source>
</evidence>
<feature type="binding site" evidence="2">
    <location>
        <begin position="9"/>
        <end position="16"/>
    </location>
    <ligand>
        <name>ATP</name>
        <dbReference type="ChEBI" id="CHEBI:30616"/>
    </ligand>
</feature>
<evidence type="ECO:0000256" key="2">
    <source>
        <dbReference type="HAMAP-Rule" id="MF_01270"/>
    </source>
</evidence>
<dbReference type="GO" id="GO:0097175">
    <property type="term" value="P:1,6-anhydro-N-acetyl-beta-muramic acid catabolic process"/>
    <property type="evidence" value="ECO:0007669"/>
    <property type="project" value="UniProtKB-UniRule"/>
</dbReference>
<comment type="pathway">
    <text evidence="2">Amino-sugar metabolism; 1,6-anhydro-N-acetylmuramate degradation.</text>
</comment>
<name>A0A6S6QNS0_9HYPH</name>
<evidence type="ECO:0000313" key="4">
    <source>
        <dbReference type="Proteomes" id="UP000515317"/>
    </source>
</evidence>
<dbReference type="AlphaFoldDB" id="A0A6S6QNS0"/>
<keyword evidence="2" id="KW-0067">ATP-binding</keyword>
<dbReference type="SUPFAM" id="SSF53067">
    <property type="entry name" value="Actin-like ATPase domain"/>
    <property type="match status" value="1"/>
</dbReference>
<reference evidence="3 4" key="1">
    <citation type="submission" date="2020-08" db="EMBL/GenBank/DDBJ databases">
        <title>Genome sequence of Rhizobiales bacterium strain IZ6.</title>
        <authorList>
            <person name="Nakai R."/>
            <person name="Naganuma T."/>
        </authorList>
    </citation>
    <scope>NUCLEOTIDE SEQUENCE [LARGE SCALE GENOMIC DNA]</scope>
    <source>
        <strain evidence="3 4">IZ6</strain>
    </source>
</reference>
<dbReference type="PANTHER" id="PTHR30605">
    <property type="entry name" value="ANHYDRO-N-ACETYLMURAMIC ACID KINASE"/>
    <property type="match status" value="1"/>
</dbReference>
<dbReference type="GO" id="GO:0005524">
    <property type="term" value="F:ATP binding"/>
    <property type="evidence" value="ECO:0007669"/>
    <property type="project" value="UniProtKB-UniRule"/>
</dbReference>
<dbReference type="PANTHER" id="PTHR30605:SF0">
    <property type="entry name" value="ANHYDRO-N-ACETYLMURAMIC ACID KINASE"/>
    <property type="match status" value="1"/>
</dbReference>
<comment type="pathway">
    <text evidence="2">Cell wall biogenesis; peptidoglycan recycling.</text>
</comment>
<keyword evidence="1 2" id="KW-0119">Carbohydrate metabolism</keyword>
<keyword evidence="2" id="KW-0547">Nucleotide-binding</keyword>
<dbReference type="InterPro" id="IPR005338">
    <property type="entry name" value="Anhydro_N_Ac-Mur_kinase"/>
</dbReference>
<dbReference type="UniPathway" id="UPA00544"/>
<keyword evidence="2" id="KW-0808">Transferase</keyword>
<dbReference type="InterPro" id="IPR043129">
    <property type="entry name" value="ATPase_NBD"/>
</dbReference>
<dbReference type="EMBL" id="AP023361">
    <property type="protein sequence ID" value="BCJ91086.1"/>
    <property type="molecule type" value="Genomic_DNA"/>
</dbReference>
<dbReference type="Proteomes" id="UP000515317">
    <property type="component" value="Chromosome"/>
</dbReference>
<dbReference type="EC" id="2.7.1.170" evidence="2"/>
<dbReference type="GO" id="GO:0016773">
    <property type="term" value="F:phosphotransferase activity, alcohol group as acceptor"/>
    <property type="evidence" value="ECO:0007669"/>
    <property type="project" value="UniProtKB-UniRule"/>
</dbReference>
<comment type="similarity">
    <text evidence="2">Belongs to the anhydro-N-acetylmuramic acid kinase family.</text>
</comment>
<dbReference type="GO" id="GO:0006040">
    <property type="term" value="P:amino sugar metabolic process"/>
    <property type="evidence" value="ECO:0007669"/>
    <property type="project" value="InterPro"/>
</dbReference>
<comment type="function">
    <text evidence="2">Catalyzes the specific phosphorylation of 1,6-anhydro-N-acetylmuramic acid (anhMurNAc) with the simultaneous cleavage of the 1,6-anhydro ring, generating MurNAc-6-P. Is required for the utilization of anhMurNAc either imported from the medium or derived from its own cell wall murein, and thus plays a role in cell wall recycling.</text>
</comment>
<gene>
    <name evidence="2 3" type="primary">anmK</name>
    <name evidence="3" type="ORF">IZ6_18210</name>
</gene>
<dbReference type="Gene3D" id="3.30.420.40">
    <property type="match status" value="2"/>
</dbReference>
<keyword evidence="2 3" id="KW-0418">Kinase</keyword>
<proteinExistence type="inferred from homology"/>
<protein>
    <recommendedName>
        <fullName evidence="2">Anhydro-N-acetylmuramic acid kinase</fullName>
        <ecNumber evidence="2">2.7.1.170</ecNumber>
    </recommendedName>
    <alternativeName>
        <fullName evidence="2">AnhMurNAc kinase</fullName>
    </alternativeName>
</protein>
<dbReference type="UniPathway" id="UPA00343"/>